<reference evidence="3" key="1">
    <citation type="journal article" date="2019" name="Int. J. Syst. Evol. Microbiol.">
        <title>The Global Catalogue of Microorganisms (GCM) 10K type strain sequencing project: providing services to taxonomists for standard genome sequencing and annotation.</title>
        <authorList>
            <consortium name="The Broad Institute Genomics Platform"/>
            <consortium name="The Broad Institute Genome Sequencing Center for Infectious Disease"/>
            <person name="Wu L."/>
            <person name="Ma J."/>
        </authorList>
    </citation>
    <scope>NUCLEOTIDE SEQUENCE [LARGE SCALE GENOMIC DNA]</scope>
    <source>
        <strain evidence="3">KCTC 23314</strain>
    </source>
</reference>
<evidence type="ECO:0000313" key="2">
    <source>
        <dbReference type="EMBL" id="GHD03828.1"/>
    </source>
</evidence>
<name>A0ABQ3GEX8_9BURK</name>
<keyword evidence="3" id="KW-1185">Reference proteome</keyword>
<sequence length="113" mass="11930">MKPQRCSQAPAAPATVSKRQRRSPLQAAPAGRAVTGFARGLPPQMRDGPGKTRRRQSLPLPLASPETGLARSRMPSMRKPAVCGVQAAAPGRTGARAPSGRVLLSQQAARFRP</sequence>
<organism evidence="2 3">
    <name type="scientific">Pseudorhodoferax aquiterrae</name>
    <dbReference type="NCBI Taxonomy" id="747304"/>
    <lineage>
        <taxon>Bacteria</taxon>
        <taxon>Pseudomonadati</taxon>
        <taxon>Pseudomonadota</taxon>
        <taxon>Betaproteobacteria</taxon>
        <taxon>Burkholderiales</taxon>
        <taxon>Comamonadaceae</taxon>
    </lineage>
</organism>
<feature type="region of interest" description="Disordered" evidence="1">
    <location>
        <begin position="1"/>
        <end position="113"/>
    </location>
</feature>
<feature type="compositionally biased region" description="Low complexity" evidence="1">
    <location>
        <begin position="87"/>
        <end position="101"/>
    </location>
</feature>
<proteinExistence type="predicted"/>
<feature type="compositionally biased region" description="Polar residues" evidence="1">
    <location>
        <begin position="104"/>
        <end position="113"/>
    </location>
</feature>
<protein>
    <submittedName>
        <fullName evidence="2">Uncharacterized protein</fullName>
    </submittedName>
</protein>
<comment type="caution">
    <text evidence="2">The sequence shown here is derived from an EMBL/GenBank/DDBJ whole genome shotgun (WGS) entry which is preliminary data.</text>
</comment>
<dbReference type="Proteomes" id="UP000626210">
    <property type="component" value="Unassembled WGS sequence"/>
</dbReference>
<evidence type="ECO:0000313" key="3">
    <source>
        <dbReference type="Proteomes" id="UP000626210"/>
    </source>
</evidence>
<gene>
    <name evidence="2" type="ORF">GCM10007320_64290</name>
</gene>
<accession>A0ABQ3GEX8</accession>
<dbReference type="EMBL" id="BMYK01000046">
    <property type="protein sequence ID" value="GHD03828.1"/>
    <property type="molecule type" value="Genomic_DNA"/>
</dbReference>
<evidence type="ECO:0000256" key="1">
    <source>
        <dbReference type="SAM" id="MobiDB-lite"/>
    </source>
</evidence>